<dbReference type="EMBL" id="KK198761">
    <property type="protein sequence ID" value="KCW56612.1"/>
    <property type="molecule type" value="Genomic_DNA"/>
</dbReference>
<feature type="compositionally biased region" description="Basic residues" evidence="8">
    <location>
        <begin position="76"/>
        <end position="86"/>
    </location>
</feature>
<dbReference type="CDD" id="cd18140">
    <property type="entry name" value="HLD_clamp_RFC"/>
    <property type="match status" value="1"/>
</dbReference>
<name>A0A059ARL4_EUCGR</name>
<evidence type="ECO:0000256" key="8">
    <source>
        <dbReference type="SAM" id="MobiDB-lite"/>
    </source>
</evidence>
<dbReference type="Gene3D" id="3.40.50.300">
    <property type="entry name" value="P-loop containing nucleotide triphosphate hydrolases"/>
    <property type="match status" value="1"/>
</dbReference>
<gene>
    <name evidence="9" type="ORF">EUGRSUZ_I02333</name>
</gene>
<dbReference type="GO" id="GO:0006281">
    <property type="term" value="P:DNA repair"/>
    <property type="evidence" value="ECO:0000318"/>
    <property type="project" value="GO_Central"/>
</dbReference>
<dbReference type="eggNOG" id="KOG1970">
    <property type="taxonomic scope" value="Eukaryota"/>
</dbReference>
<feature type="compositionally biased region" description="Low complexity" evidence="8">
    <location>
        <begin position="99"/>
        <end position="110"/>
    </location>
</feature>
<dbReference type="GO" id="GO:0003682">
    <property type="term" value="F:chromatin binding"/>
    <property type="evidence" value="ECO:0000318"/>
    <property type="project" value="GO_Central"/>
</dbReference>
<feature type="compositionally biased region" description="Acidic residues" evidence="8">
    <location>
        <begin position="58"/>
        <end position="67"/>
    </location>
</feature>
<evidence type="ECO:0008006" key="10">
    <source>
        <dbReference type="Google" id="ProtNLM"/>
    </source>
</evidence>
<evidence type="ECO:0000256" key="3">
    <source>
        <dbReference type="ARBA" id="ARBA00022741"/>
    </source>
</evidence>
<accession>A0A059ARL4</accession>
<keyword evidence="5" id="KW-0067">ATP-binding</keyword>
<evidence type="ECO:0000256" key="1">
    <source>
        <dbReference type="ARBA" id="ARBA00004123"/>
    </source>
</evidence>
<comment type="subcellular location">
    <subcellularLocation>
        <location evidence="1">Nucleus</location>
    </subcellularLocation>
</comment>
<dbReference type="STRING" id="71139.A0A059ARL4"/>
<keyword evidence="4" id="KW-0227">DNA damage</keyword>
<dbReference type="PANTHER" id="PTHR12172:SF0">
    <property type="entry name" value="CELL CYCLE CHECKPOINT PROTEIN RAD17"/>
    <property type="match status" value="1"/>
</dbReference>
<dbReference type="PANTHER" id="PTHR12172">
    <property type="entry name" value="CELL CYCLE CHECKPOINT PROTEIN RAD17"/>
    <property type="match status" value="1"/>
</dbReference>
<dbReference type="GO" id="GO:0000077">
    <property type="term" value="P:DNA damage checkpoint signaling"/>
    <property type="evidence" value="ECO:0000318"/>
    <property type="project" value="GO_Central"/>
</dbReference>
<dbReference type="Gramene" id="KCW56612">
    <property type="protein sequence ID" value="KCW56612"/>
    <property type="gene ID" value="EUGRSUZ_I02333"/>
</dbReference>
<dbReference type="Pfam" id="PF03215">
    <property type="entry name" value="Rad17"/>
    <property type="match status" value="1"/>
</dbReference>
<dbReference type="Gene3D" id="1.10.8.60">
    <property type="match status" value="1"/>
</dbReference>
<evidence type="ECO:0000256" key="6">
    <source>
        <dbReference type="ARBA" id="ARBA00023242"/>
    </source>
</evidence>
<evidence type="ECO:0000256" key="4">
    <source>
        <dbReference type="ARBA" id="ARBA00022763"/>
    </source>
</evidence>
<dbReference type="FunFam" id="3.40.50.300:FF:001661">
    <property type="entry name" value="RAD17 checkpoint clamp loader component"/>
    <property type="match status" value="1"/>
</dbReference>
<dbReference type="InParanoid" id="A0A059ARL4"/>
<sequence length="636" mass="70792">MSLWNNCLIYGVVSFGFHAFNASPTADDAVSLRRSAIVGPWRFAMGKRDAVVVLSSDDGGDEGEGEGEGALSSSRSRSKPAAKPHLARSEPRRAKKPRVSGSRSRSSSSRQSSIVDEFQFLEEDFNEVFTGAKVTTGFGRSTAKESWVDKYKPCTFEELAVHKKKVEEVKSWFEERLITSKDNLGDHVLVITGPAGVGKSATIYVVASHLGATLCEWNTPTPTVWKEYVHNSNTGQYVSKLDEFEAFVERTRKYGLISQSSAGESKSSAILLIDDLPMTHGNVARRRLQNCLHLLVQSTHIPTAILITDYGRVDSADREARFLEELHLSLESAGARKIAFNPITSNAIKRILSKICRQEKRNVASEQIDLIAKASGGDIRHAITALQFFCLKVDWPSFSSSSPTTVYDLHFGRDETISLFHALGKFLHNKRESVSPSGKDPHPMQEKFMRLPFKMDAPEKVLSQAHGQARPIADFLHENVLDFLDEEAVDDASAVLSYLGDADVLLHSFHGAVARNYEAEGVVQSAAASIAVRGVLFGNSHPLPPRWHSIRKPKLWQSEKFSLHNKDEMLRQRFMVYNGVSSIDTSVIATEYMPACKWLQHRLQAHEVMMLSTEIEDGISLDDREVKTSGDEIEEW</sequence>
<dbReference type="FunCoup" id="A0A059ARL4">
    <property type="interactions" value="2880"/>
</dbReference>
<keyword evidence="6" id="KW-0539">Nucleus</keyword>
<comment type="similarity">
    <text evidence="2">Belongs to the rad17/RAD24 family.</text>
</comment>
<evidence type="ECO:0000256" key="2">
    <source>
        <dbReference type="ARBA" id="ARBA00006168"/>
    </source>
</evidence>
<dbReference type="InterPro" id="IPR047854">
    <property type="entry name" value="RFC_lid"/>
</dbReference>
<organism evidence="9">
    <name type="scientific">Eucalyptus grandis</name>
    <name type="common">Flooded gum</name>
    <dbReference type="NCBI Taxonomy" id="71139"/>
    <lineage>
        <taxon>Eukaryota</taxon>
        <taxon>Viridiplantae</taxon>
        <taxon>Streptophyta</taxon>
        <taxon>Embryophyta</taxon>
        <taxon>Tracheophyta</taxon>
        <taxon>Spermatophyta</taxon>
        <taxon>Magnoliopsida</taxon>
        <taxon>eudicotyledons</taxon>
        <taxon>Gunneridae</taxon>
        <taxon>Pentapetalae</taxon>
        <taxon>rosids</taxon>
        <taxon>malvids</taxon>
        <taxon>Myrtales</taxon>
        <taxon>Myrtaceae</taxon>
        <taxon>Myrtoideae</taxon>
        <taxon>Eucalypteae</taxon>
        <taxon>Eucalyptus</taxon>
    </lineage>
</organism>
<reference evidence="9" key="1">
    <citation type="submission" date="2013-07" db="EMBL/GenBank/DDBJ databases">
        <title>The genome of Eucalyptus grandis.</title>
        <authorList>
            <person name="Schmutz J."/>
            <person name="Hayes R."/>
            <person name="Myburg A."/>
            <person name="Tuskan G."/>
            <person name="Grattapaglia D."/>
            <person name="Rokhsar D.S."/>
        </authorList>
    </citation>
    <scope>NUCLEOTIDE SEQUENCE</scope>
    <source>
        <tissue evidence="9">Leaf extractions</tissue>
    </source>
</reference>
<dbReference type="InterPro" id="IPR004582">
    <property type="entry name" value="Checkpoint_prot_Rad17_Rad24"/>
</dbReference>
<feature type="region of interest" description="Disordered" evidence="8">
    <location>
        <begin position="55"/>
        <end position="110"/>
    </location>
</feature>
<keyword evidence="7" id="KW-0131">Cell cycle</keyword>
<evidence type="ECO:0000256" key="5">
    <source>
        <dbReference type="ARBA" id="ARBA00022840"/>
    </source>
</evidence>
<dbReference type="AlphaFoldDB" id="A0A059ARL4"/>
<dbReference type="GO" id="GO:0005634">
    <property type="term" value="C:nucleus"/>
    <property type="evidence" value="ECO:0007669"/>
    <property type="project" value="UniProtKB-SubCell"/>
</dbReference>
<protein>
    <recommendedName>
        <fullName evidence="10">AAA+ ATPase domain-containing protein</fullName>
    </recommendedName>
</protein>
<evidence type="ECO:0000313" key="9">
    <source>
        <dbReference type="EMBL" id="KCW56612.1"/>
    </source>
</evidence>
<proteinExistence type="inferred from homology"/>
<dbReference type="OMA" id="YNCLKMA"/>
<dbReference type="GO" id="GO:0033314">
    <property type="term" value="P:mitotic DNA replication checkpoint signaling"/>
    <property type="evidence" value="ECO:0000318"/>
    <property type="project" value="GO_Central"/>
</dbReference>
<keyword evidence="3" id="KW-0547">Nucleotide-binding</keyword>
<dbReference type="InterPro" id="IPR027417">
    <property type="entry name" value="P-loop_NTPase"/>
</dbReference>
<dbReference type="SUPFAM" id="SSF52540">
    <property type="entry name" value="P-loop containing nucleoside triphosphate hydrolases"/>
    <property type="match status" value="1"/>
</dbReference>
<evidence type="ECO:0000256" key="7">
    <source>
        <dbReference type="ARBA" id="ARBA00023306"/>
    </source>
</evidence>
<dbReference type="GO" id="GO:0005524">
    <property type="term" value="F:ATP binding"/>
    <property type="evidence" value="ECO:0007669"/>
    <property type="project" value="UniProtKB-KW"/>
</dbReference>